<protein>
    <recommendedName>
        <fullName evidence="2">histidine kinase</fullName>
        <ecNumber evidence="2">2.7.13.3</ecNumber>
    </recommendedName>
</protein>
<dbReference type="PANTHER" id="PTHR24421">
    <property type="entry name" value="NITRATE/NITRITE SENSOR PROTEIN NARX-RELATED"/>
    <property type="match status" value="1"/>
</dbReference>
<dbReference type="InterPro" id="IPR036890">
    <property type="entry name" value="HATPase_C_sf"/>
</dbReference>
<dbReference type="GO" id="GO:0046983">
    <property type="term" value="F:protein dimerization activity"/>
    <property type="evidence" value="ECO:0007669"/>
    <property type="project" value="InterPro"/>
</dbReference>
<dbReference type="AlphaFoldDB" id="A0A2M9HSN0"/>
<sequence length="885" mass="95795">MAQDFSPQISPESDIARPENGLALRFMGIADCCTRMKTWIRSETTRTVMFDALLAVLLITFSSLMAASTDPASNPGLLFPSSQLATALWSLPNALPLTLRRVRPGIAAWLFVGLTVVHLFVGPAIIYSDFLALIMLYSVLVYGDAHHTVRFVVTSLMMSLLAGAVWGVTFNIGPLFGSAAGFNITWTAWLPTAVTLPVCPGKSGIVPNAGNCGMKILEDSLIMAAAIAASAISIAVMALWQRARRATLTAMRQRNAAIEARDVEEARIAALAERARIARDMHDVVAHTLSTIIVQADGGRYAGAQNVDLARSTMGTIRHEAVRAQHDMQRVFSVFGTQTDVTADGSANAYDNIPSLLNSPTNVSRTITGRAQPDRLSSQASEAVFRLVQEALTNVRKYAGAGAQVSIIEHWSDSALSVTVTDDGIGAKAALDGHRPGYGLIGMRERIAALGGTVSAGPQHERGFQVSASIPLLSAHAPAPAEICGALPTRADNRSDSSSLPNIDESHNIAPSILPIGTRAWTRLTAVSRRVIRFCGTRFPALFRSKHFEQGGSPHRSDWIGRLAQWTERHYLLMDMLTAAALMLLLNSTTYNDLRLLAADGIHWMLPDRTFTTALTIALLAPLAFRRRFPETSALAMAVVSFVQLLLPSSIMPANALFVNMFALVSVYSAVLYGRERAWRWVCMAMAIDSWTFGIKMAAGWNGTGLWHIVAQLIIPGRNASAAWTVILHGLVPAGMVMVIGFACIAAARWTRSRGMNALVLQQREEALRAEQERQKVLAANLERERIGAAMQAEVMTTLESVIMQTDDGLAMLNASPTPDSTQIADLFAAIGIRGRAALTHMRELLSVLRETGFSDEQHKDMQPSMQLTPASSLDSQMHTAKWGA</sequence>
<keyword evidence="3" id="KW-0597">Phosphoprotein</keyword>
<feature type="transmembrane region" description="Helical" evidence="10">
    <location>
        <begin position="106"/>
        <end position="137"/>
    </location>
</feature>
<keyword evidence="13" id="KW-1185">Reference proteome</keyword>
<dbReference type="Gene3D" id="3.30.565.10">
    <property type="entry name" value="Histidine kinase-like ATPase, C-terminal domain"/>
    <property type="match status" value="1"/>
</dbReference>
<dbReference type="EC" id="2.7.13.3" evidence="2"/>
<evidence type="ECO:0000256" key="6">
    <source>
        <dbReference type="ARBA" id="ARBA00022777"/>
    </source>
</evidence>
<feature type="transmembrane region" description="Helical" evidence="10">
    <location>
        <begin position="48"/>
        <end position="67"/>
    </location>
</feature>
<evidence type="ECO:0000256" key="10">
    <source>
        <dbReference type="SAM" id="Phobius"/>
    </source>
</evidence>
<dbReference type="Pfam" id="PF02518">
    <property type="entry name" value="HATPase_c"/>
    <property type="match status" value="1"/>
</dbReference>
<dbReference type="InterPro" id="IPR003594">
    <property type="entry name" value="HATPase_dom"/>
</dbReference>
<keyword evidence="10" id="KW-1133">Transmembrane helix</keyword>
<comment type="caution">
    <text evidence="12">The sequence shown here is derived from an EMBL/GenBank/DDBJ whole genome shotgun (WGS) entry which is preliminary data.</text>
</comment>
<evidence type="ECO:0000256" key="5">
    <source>
        <dbReference type="ARBA" id="ARBA00022741"/>
    </source>
</evidence>
<evidence type="ECO:0000256" key="7">
    <source>
        <dbReference type="ARBA" id="ARBA00022840"/>
    </source>
</evidence>
<feature type="transmembrane region" description="Helical" evidence="10">
    <location>
        <begin position="657"/>
        <end position="674"/>
    </location>
</feature>
<dbReference type="Pfam" id="PF23539">
    <property type="entry name" value="DUF7134"/>
    <property type="match status" value="2"/>
</dbReference>
<dbReference type="Pfam" id="PF07730">
    <property type="entry name" value="HisKA_3"/>
    <property type="match status" value="1"/>
</dbReference>
<dbReference type="CDD" id="cd16917">
    <property type="entry name" value="HATPase_UhpB-NarQ-NarX-like"/>
    <property type="match status" value="1"/>
</dbReference>
<organism evidence="12 13">
    <name type="scientific">Bifidobacterium scaligerum</name>
    <dbReference type="NCBI Taxonomy" id="2052656"/>
    <lineage>
        <taxon>Bacteria</taxon>
        <taxon>Bacillati</taxon>
        <taxon>Actinomycetota</taxon>
        <taxon>Actinomycetes</taxon>
        <taxon>Bifidobacteriales</taxon>
        <taxon>Bifidobacteriaceae</taxon>
        <taxon>Bifidobacterium</taxon>
    </lineage>
</organism>
<dbReference type="GO" id="GO:0000155">
    <property type="term" value="F:phosphorelay sensor kinase activity"/>
    <property type="evidence" value="ECO:0007669"/>
    <property type="project" value="InterPro"/>
</dbReference>
<evidence type="ECO:0000313" key="13">
    <source>
        <dbReference type="Proteomes" id="UP000228755"/>
    </source>
</evidence>
<dbReference type="InterPro" id="IPR055558">
    <property type="entry name" value="DUF7134"/>
</dbReference>
<keyword evidence="8" id="KW-0902">Two-component regulatory system</keyword>
<dbReference type="InterPro" id="IPR050482">
    <property type="entry name" value="Sensor_HK_TwoCompSys"/>
</dbReference>
<dbReference type="SMART" id="SM00387">
    <property type="entry name" value="HATPase_c"/>
    <property type="match status" value="1"/>
</dbReference>
<keyword evidence="5" id="KW-0547">Nucleotide-binding</keyword>
<feature type="compositionally biased region" description="Polar residues" evidence="9">
    <location>
        <begin position="864"/>
        <end position="879"/>
    </location>
</feature>
<keyword evidence="7" id="KW-0067">ATP-binding</keyword>
<feature type="domain" description="Histidine kinase/HSP90-like ATPase" evidence="11">
    <location>
        <begin position="379"/>
        <end position="474"/>
    </location>
</feature>
<proteinExistence type="predicted"/>
<evidence type="ECO:0000256" key="9">
    <source>
        <dbReference type="SAM" id="MobiDB-lite"/>
    </source>
</evidence>
<feature type="transmembrane region" description="Helical" evidence="10">
    <location>
        <begin position="721"/>
        <end position="748"/>
    </location>
</feature>
<keyword evidence="10" id="KW-0812">Transmembrane</keyword>
<dbReference type="EMBL" id="PGLQ01000001">
    <property type="protein sequence ID" value="PJM79802.1"/>
    <property type="molecule type" value="Genomic_DNA"/>
</dbReference>
<dbReference type="OrthoDB" id="227596at2"/>
<dbReference type="InterPro" id="IPR011712">
    <property type="entry name" value="Sig_transdc_His_kin_sub3_dim/P"/>
</dbReference>
<evidence type="ECO:0000313" key="12">
    <source>
        <dbReference type="EMBL" id="PJM79802.1"/>
    </source>
</evidence>
<keyword evidence="6 12" id="KW-0418">Kinase</keyword>
<feature type="transmembrane region" description="Helical" evidence="10">
    <location>
        <begin position="221"/>
        <end position="240"/>
    </location>
</feature>
<evidence type="ECO:0000256" key="4">
    <source>
        <dbReference type="ARBA" id="ARBA00022679"/>
    </source>
</evidence>
<evidence type="ECO:0000256" key="2">
    <source>
        <dbReference type="ARBA" id="ARBA00012438"/>
    </source>
</evidence>
<dbReference type="Proteomes" id="UP000228755">
    <property type="component" value="Unassembled WGS sequence"/>
</dbReference>
<keyword evidence="4" id="KW-0808">Transferase</keyword>
<name>A0A2M9HSN0_9BIFI</name>
<dbReference type="GO" id="GO:0016020">
    <property type="term" value="C:membrane"/>
    <property type="evidence" value="ECO:0007669"/>
    <property type="project" value="InterPro"/>
</dbReference>
<feature type="transmembrane region" description="Helical" evidence="10">
    <location>
        <begin position="149"/>
        <end position="168"/>
    </location>
</feature>
<evidence type="ECO:0000256" key="8">
    <source>
        <dbReference type="ARBA" id="ARBA00023012"/>
    </source>
</evidence>
<dbReference type="GO" id="GO:0005524">
    <property type="term" value="F:ATP binding"/>
    <property type="evidence" value="ECO:0007669"/>
    <property type="project" value="UniProtKB-KW"/>
</dbReference>
<evidence type="ECO:0000259" key="11">
    <source>
        <dbReference type="SMART" id="SM00387"/>
    </source>
</evidence>
<keyword evidence="10" id="KW-0472">Membrane</keyword>
<dbReference type="PANTHER" id="PTHR24421:SF10">
    <property type="entry name" value="NITRATE_NITRITE SENSOR PROTEIN NARQ"/>
    <property type="match status" value="1"/>
</dbReference>
<comment type="catalytic activity">
    <reaction evidence="1">
        <text>ATP + protein L-histidine = ADP + protein N-phospho-L-histidine.</text>
        <dbReference type="EC" id="2.7.13.3"/>
    </reaction>
</comment>
<evidence type="ECO:0000256" key="1">
    <source>
        <dbReference type="ARBA" id="ARBA00000085"/>
    </source>
</evidence>
<dbReference type="SUPFAM" id="SSF55874">
    <property type="entry name" value="ATPase domain of HSP90 chaperone/DNA topoisomerase II/histidine kinase"/>
    <property type="match status" value="1"/>
</dbReference>
<accession>A0A2M9HSN0</accession>
<gene>
    <name evidence="12" type="ORF">CUU80_01260</name>
</gene>
<feature type="region of interest" description="Disordered" evidence="9">
    <location>
        <begin position="856"/>
        <end position="885"/>
    </location>
</feature>
<dbReference type="Gene3D" id="1.20.5.1930">
    <property type="match status" value="1"/>
</dbReference>
<reference evidence="12 13" key="1">
    <citation type="submission" date="2017-11" db="EMBL/GenBank/DDBJ databases">
        <title>Draft genome sequences of strains TRE 1, TRE D, TRE H and TRI 7, isolated from tamarins, belonging to four potential novel Bifidobacterium species.</title>
        <authorList>
            <person name="Mattarelli P."/>
            <person name="Modesto M."/>
            <person name="Bonetti A."/>
            <person name="Puglisi E."/>
            <person name="Morelli L."/>
        </authorList>
    </citation>
    <scope>NUCLEOTIDE SEQUENCE [LARGE SCALE GENOMIC DNA]</scope>
    <source>
        <strain evidence="13">TRED</strain>
    </source>
</reference>
<evidence type="ECO:0000256" key="3">
    <source>
        <dbReference type="ARBA" id="ARBA00022553"/>
    </source>
</evidence>